<feature type="domain" description="Chorismate-utilising enzyme C-terminal" evidence="2">
    <location>
        <begin position="140"/>
        <end position="410"/>
    </location>
</feature>
<gene>
    <name evidence="3" type="primary">pabB</name>
    <name evidence="3" type="ORF">EOE18_09410</name>
</gene>
<organism evidence="3 4">
    <name type="scientific">Novosphingobium umbonatum</name>
    <dbReference type="NCBI Taxonomy" id="1908524"/>
    <lineage>
        <taxon>Bacteria</taxon>
        <taxon>Pseudomonadati</taxon>
        <taxon>Pseudomonadota</taxon>
        <taxon>Alphaproteobacteria</taxon>
        <taxon>Sphingomonadales</taxon>
        <taxon>Sphingomonadaceae</taxon>
        <taxon>Novosphingobium</taxon>
    </lineage>
</organism>
<dbReference type="PANTHER" id="PTHR11236:SF50">
    <property type="entry name" value="AMINODEOXYCHORISMATE SYNTHASE COMPONENT 1"/>
    <property type="match status" value="1"/>
</dbReference>
<dbReference type="GO" id="GO:0009396">
    <property type="term" value="P:folic acid-containing compound biosynthetic process"/>
    <property type="evidence" value="ECO:0007669"/>
    <property type="project" value="InterPro"/>
</dbReference>
<evidence type="ECO:0000313" key="4">
    <source>
        <dbReference type="Proteomes" id="UP000282837"/>
    </source>
</evidence>
<reference evidence="3 4" key="1">
    <citation type="submission" date="2019-01" db="EMBL/GenBank/DDBJ databases">
        <authorList>
            <person name="Chen W.-M."/>
        </authorList>
    </citation>
    <scope>NUCLEOTIDE SEQUENCE [LARGE SCALE GENOMIC DNA]</scope>
    <source>
        <strain evidence="3 4">FSY-9</strain>
    </source>
</reference>
<evidence type="ECO:0000256" key="1">
    <source>
        <dbReference type="ARBA" id="ARBA00014472"/>
    </source>
</evidence>
<dbReference type="AlphaFoldDB" id="A0A437N4W5"/>
<dbReference type="Pfam" id="PF00425">
    <property type="entry name" value="Chorismate_bind"/>
    <property type="match status" value="1"/>
</dbReference>
<dbReference type="InterPro" id="IPR036038">
    <property type="entry name" value="Aminotransferase-like"/>
</dbReference>
<accession>A0A437N4W5</accession>
<dbReference type="RefSeq" id="WP_127708811.1">
    <property type="nucleotide sequence ID" value="NZ_SACO01000006.1"/>
</dbReference>
<dbReference type="Proteomes" id="UP000282837">
    <property type="component" value="Unassembled WGS sequence"/>
</dbReference>
<proteinExistence type="predicted"/>
<dbReference type="SUPFAM" id="SSF56752">
    <property type="entry name" value="D-aminoacid aminotransferase-like PLP-dependent enzymes"/>
    <property type="match status" value="1"/>
</dbReference>
<comment type="caution">
    <text evidence="3">The sequence shown here is derived from an EMBL/GenBank/DDBJ whole genome shotgun (WGS) entry which is preliminary data.</text>
</comment>
<dbReference type="InterPro" id="IPR019999">
    <property type="entry name" value="Anth_synth_I-like"/>
</dbReference>
<dbReference type="PANTHER" id="PTHR11236">
    <property type="entry name" value="AMINOBENZOATE/ANTHRANILATE SYNTHASE"/>
    <property type="match status" value="1"/>
</dbReference>
<dbReference type="InterPro" id="IPR015890">
    <property type="entry name" value="Chorismate_C"/>
</dbReference>
<dbReference type="OrthoDB" id="9803598at2"/>
<dbReference type="InterPro" id="IPR043132">
    <property type="entry name" value="BCAT-like_C"/>
</dbReference>
<keyword evidence="3" id="KW-0032">Aminotransferase</keyword>
<evidence type="ECO:0000259" key="2">
    <source>
        <dbReference type="Pfam" id="PF00425"/>
    </source>
</evidence>
<dbReference type="InterPro" id="IPR005802">
    <property type="entry name" value="ADC_synth_comp_1"/>
</dbReference>
<dbReference type="GO" id="GO:0000162">
    <property type="term" value="P:L-tryptophan biosynthetic process"/>
    <property type="evidence" value="ECO:0007669"/>
    <property type="project" value="TreeGrafter"/>
</dbReference>
<dbReference type="EMBL" id="SACO01000006">
    <property type="protein sequence ID" value="RVU04953.1"/>
    <property type="molecule type" value="Genomic_DNA"/>
</dbReference>
<sequence length="630" mass="67347">MAELTLPTGDLRCAPFVLLDDARVEGSGQKARLYREPAHVVVARRPQEVAPALERMEALLAQGYALAGHLAYEAGLVLEPKLAHLAAGRCGADGPLIWMGAFDGWQDLTAEQVSAFLAMQASHNRPARIGPMLPAIGPGAYAQAFDHVAEAIRAGDIYQANFTFPLEGPWSGDPLALYAQLRKAGGGAHGGVVYDGSHYLLSLSPELFFDAEQGALRAKPMKGTRPRGATPEQDEAQVRDLVESVKDRAENLMILDLMRNDISRVAQAGSVRVEDAFAVESYPTVHQMVSTVRAQLGDGLGVVDVLRALFPCGSVTGAPKIRAMELIHAHERDPRGAYCGAIGHIDPPKLRVDPTNTQTNASGAASFNVAIRSLRLTLGEGGAGTAVLGVGSAVVADSLALPEWRECLVKGGFVHQPAPDRTIAQFDLIETMGFHPDLGIPLLELHLERMKASAAELGFSFDRHAARNAIQAICFEADQPSRLRLVLARSGATGVELQPAPAPMDADAPVPCAVLPLPVDEGDWRLQHKTSDRWFYQAGLKAGQAAGAKESLFLRDDGLLTEGCFTSIFVERDGLLLTPPASLGLLPGVLRQSLLAEGRAREAELRLEDLADGFFIGNALRGLMKARLLG</sequence>
<keyword evidence="3" id="KW-0808">Transferase</keyword>
<dbReference type="PRINTS" id="PR00095">
    <property type="entry name" value="ANTSNTHASEI"/>
</dbReference>
<dbReference type="Pfam" id="PF01063">
    <property type="entry name" value="Aminotran_4"/>
    <property type="match status" value="1"/>
</dbReference>
<dbReference type="NCBIfam" id="TIGR00553">
    <property type="entry name" value="pabB"/>
    <property type="match status" value="1"/>
</dbReference>
<protein>
    <recommendedName>
        <fullName evidence="1">Probable branched-chain-amino-acid aminotransferase</fullName>
    </recommendedName>
</protein>
<keyword evidence="4" id="KW-1185">Reference proteome</keyword>
<dbReference type="Gene3D" id="3.30.470.10">
    <property type="match status" value="1"/>
</dbReference>
<dbReference type="GO" id="GO:0046820">
    <property type="term" value="F:4-amino-4-deoxychorismate synthase activity"/>
    <property type="evidence" value="ECO:0007669"/>
    <property type="project" value="TreeGrafter"/>
</dbReference>
<dbReference type="Gene3D" id="3.60.120.10">
    <property type="entry name" value="Anthranilate synthase"/>
    <property type="match status" value="1"/>
</dbReference>
<dbReference type="SUPFAM" id="SSF56322">
    <property type="entry name" value="ADC synthase"/>
    <property type="match status" value="1"/>
</dbReference>
<dbReference type="InterPro" id="IPR005801">
    <property type="entry name" value="ADC_synthase"/>
</dbReference>
<dbReference type="InterPro" id="IPR043131">
    <property type="entry name" value="BCAT-like_N"/>
</dbReference>
<evidence type="ECO:0000313" key="3">
    <source>
        <dbReference type="EMBL" id="RVU04953.1"/>
    </source>
</evidence>
<dbReference type="Gene3D" id="3.20.10.10">
    <property type="entry name" value="D-amino Acid Aminotransferase, subunit A, domain 2"/>
    <property type="match status" value="1"/>
</dbReference>
<dbReference type="InterPro" id="IPR001544">
    <property type="entry name" value="Aminotrans_IV"/>
</dbReference>
<name>A0A437N4W5_9SPHN</name>